<dbReference type="GO" id="GO:0004849">
    <property type="term" value="F:uridine kinase activity"/>
    <property type="evidence" value="ECO:0007669"/>
    <property type="project" value="UniProtKB-EC"/>
</dbReference>
<dbReference type="FunFam" id="3.40.50.300:FF:000339">
    <property type="entry name" value="Uridine kinase"/>
    <property type="match status" value="1"/>
</dbReference>
<reference evidence="12 13" key="1">
    <citation type="journal article" date="2024" name="Nat. Commun.">
        <title>Phylogenomics reveals the evolutionary origins of lichenization in chlorophyte algae.</title>
        <authorList>
            <person name="Puginier C."/>
            <person name="Libourel C."/>
            <person name="Otte J."/>
            <person name="Skaloud P."/>
            <person name="Haon M."/>
            <person name="Grisel S."/>
            <person name="Petersen M."/>
            <person name="Berrin J.G."/>
            <person name="Delaux P.M."/>
            <person name="Dal Grande F."/>
            <person name="Keller J."/>
        </authorList>
    </citation>
    <scope>NUCLEOTIDE SEQUENCE [LARGE SCALE GENOMIC DNA]</scope>
    <source>
        <strain evidence="12 13">SAG 245.80</strain>
    </source>
</reference>
<evidence type="ECO:0000256" key="9">
    <source>
        <dbReference type="SAM" id="MobiDB-lite"/>
    </source>
</evidence>
<dbReference type="InterPro" id="IPR000836">
    <property type="entry name" value="PRTase_dom"/>
</dbReference>
<dbReference type="InterPro" id="IPR027417">
    <property type="entry name" value="P-loop_NTPase"/>
</dbReference>
<evidence type="ECO:0000256" key="6">
    <source>
        <dbReference type="ARBA" id="ARBA00022679"/>
    </source>
</evidence>
<dbReference type="Gene3D" id="3.40.50.2020">
    <property type="match status" value="1"/>
</dbReference>
<comment type="pathway">
    <text evidence="1">Pyrimidine metabolism; UMP biosynthesis via salvage pathway; UMP from uridine: step 1/1.</text>
</comment>
<evidence type="ECO:0000256" key="8">
    <source>
        <dbReference type="ARBA" id="ARBA00022777"/>
    </source>
</evidence>
<name>A0AAW1QWJ9_9CHLO</name>
<sequence>MSIEGGAADRRASGGAGRLKREARGLLLGKVEGPASGAAVLGERLRHHAQVNYSDRKRRASGIAAAARGGKRPRVGPRAAHSGHGTAAVAGLGIGLLSSGAPTPGQQEPWRLLAPGAAIDPAGCVAPRDQVMADLAHLFAVALRTYRPADALAARRALPSRAGAATVGGGLCDARGLQLCHLADAVQVLMDVKHFVRDYGGQRLPAVTVLGHGSLPLLCQKAFRRLYRVLEGLVVERVEGVETGARGRLAELPEGAVLTLHGSGIADDPLWRRAGGTEDWVVACQCGTRDDDGERMIASPYFIGVAGGTASGKTRVCGLLGQHLDEGGCTLLQQGSFYRALSPDELADVASYNFDRPEAIDQAAFLDALMSLRDMKAVNVPVYDYGTHRPLGTRRVQPSDVVIVEGTLVLHFRAVRDLLSMKVFVDTDDDVRLARRISRDVTERGRDVAAVIEQYTTQVKPAFERFVGPSRKHADVIIPWSREDNTVAIDLITQHIRMKLQQPDLRRVYHNLEVIPSTFQVRGMLTLVRDRETATADFVFYADRLLRLVVEAGLGHLPFTEHSVVTPTGHPYVGVDFAKKLHTAPAEPVLPNGTAHVIGSSPQQNAAGEAATTAHVDGSSPQQSAAGKASGTADYIVYEKLPADIAERHVLLLDPILATGNSACRAIQVILDKGVEEGKILFLSLIAAPEGIHRVCRAYPRVKLIVSEIDDGIGENFQVVPGVGEFGDRYFCE</sequence>
<feature type="region of interest" description="Disordered" evidence="9">
    <location>
        <begin position="54"/>
        <end position="83"/>
    </location>
</feature>
<evidence type="ECO:0000256" key="3">
    <source>
        <dbReference type="ARBA" id="ARBA00008173"/>
    </source>
</evidence>
<gene>
    <name evidence="12" type="ORF">WJX81_002196</name>
</gene>
<evidence type="ECO:0000313" key="13">
    <source>
        <dbReference type="Proteomes" id="UP001445335"/>
    </source>
</evidence>
<dbReference type="InterPro" id="IPR000764">
    <property type="entry name" value="Uridine_kinase-like"/>
</dbReference>
<evidence type="ECO:0000259" key="11">
    <source>
        <dbReference type="Pfam" id="PF14681"/>
    </source>
</evidence>
<protein>
    <recommendedName>
        <fullName evidence="5">uridine/cytidine kinase</fullName>
        <ecNumber evidence="5">2.7.1.48</ecNumber>
    </recommendedName>
</protein>
<feature type="domain" description="Phosphoribosyltransferase" evidence="11">
    <location>
        <begin position="516"/>
        <end position="731"/>
    </location>
</feature>
<dbReference type="SUPFAM" id="SSF53271">
    <property type="entry name" value="PRTase-like"/>
    <property type="match status" value="1"/>
</dbReference>
<dbReference type="CDD" id="cd06223">
    <property type="entry name" value="PRTases_typeI"/>
    <property type="match status" value="1"/>
</dbReference>
<keyword evidence="8" id="KW-0418">Kinase</keyword>
<keyword evidence="6" id="KW-0808">Transferase</keyword>
<evidence type="ECO:0000256" key="2">
    <source>
        <dbReference type="ARBA" id="ARBA00004784"/>
    </source>
</evidence>
<dbReference type="Proteomes" id="UP001445335">
    <property type="component" value="Unassembled WGS sequence"/>
</dbReference>
<keyword evidence="7" id="KW-0547">Nucleotide-binding</keyword>
<dbReference type="NCBIfam" id="NF004018">
    <property type="entry name" value="PRK05480.1"/>
    <property type="match status" value="1"/>
</dbReference>
<evidence type="ECO:0000313" key="12">
    <source>
        <dbReference type="EMBL" id="KAK9825841.1"/>
    </source>
</evidence>
<dbReference type="Gene3D" id="3.40.50.300">
    <property type="entry name" value="P-loop containing nucleotide triphosphate hydrolases"/>
    <property type="match status" value="1"/>
</dbReference>
<comment type="pathway">
    <text evidence="2">Pyrimidine metabolism; CTP biosynthesis via salvage pathway; CTP from cytidine: step 1/3.</text>
</comment>
<dbReference type="Pfam" id="PF14681">
    <property type="entry name" value="UPRTase"/>
    <property type="match status" value="1"/>
</dbReference>
<feature type="domain" description="Phosphoribulokinase/uridine kinase" evidence="10">
    <location>
        <begin position="302"/>
        <end position="484"/>
    </location>
</feature>
<comment type="similarity">
    <text evidence="3">In the N-terminal section; belongs to the uridine kinase family.</text>
</comment>
<organism evidence="12 13">
    <name type="scientific">Elliptochloris bilobata</name>
    <dbReference type="NCBI Taxonomy" id="381761"/>
    <lineage>
        <taxon>Eukaryota</taxon>
        <taxon>Viridiplantae</taxon>
        <taxon>Chlorophyta</taxon>
        <taxon>core chlorophytes</taxon>
        <taxon>Trebouxiophyceae</taxon>
        <taxon>Trebouxiophyceae incertae sedis</taxon>
        <taxon>Elliptochloris clade</taxon>
        <taxon>Elliptochloris</taxon>
    </lineage>
</organism>
<dbReference type="SUPFAM" id="SSF52540">
    <property type="entry name" value="P-loop containing nucleoside triphosphate hydrolases"/>
    <property type="match status" value="1"/>
</dbReference>
<dbReference type="Pfam" id="PF00485">
    <property type="entry name" value="PRK"/>
    <property type="match status" value="1"/>
</dbReference>
<dbReference type="AlphaFoldDB" id="A0AAW1QWJ9"/>
<feature type="region of interest" description="Disordered" evidence="9">
    <location>
        <begin position="600"/>
        <end position="627"/>
    </location>
</feature>
<evidence type="ECO:0000256" key="5">
    <source>
        <dbReference type="ARBA" id="ARBA00012137"/>
    </source>
</evidence>
<evidence type="ECO:0000259" key="10">
    <source>
        <dbReference type="Pfam" id="PF00485"/>
    </source>
</evidence>
<dbReference type="InterPro" id="IPR029057">
    <property type="entry name" value="PRTase-like"/>
</dbReference>
<proteinExistence type="inferred from homology"/>
<accession>A0AAW1QWJ9</accession>
<dbReference type="GO" id="GO:0005524">
    <property type="term" value="F:ATP binding"/>
    <property type="evidence" value="ECO:0007669"/>
    <property type="project" value="InterPro"/>
</dbReference>
<dbReference type="PRINTS" id="PR00988">
    <property type="entry name" value="URIDINKINASE"/>
</dbReference>
<dbReference type="EC" id="2.7.1.48" evidence="5"/>
<dbReference type="CDD" id="cd02023">
    <property type="entry name" value="UMPK"/>
    <property type="match status" value="1"/>
</dbReference>
<dbReference type="GO" id="GO:0008655">
    <property type="term" value="P:pyrimidine-containing compound salvage"/>
    <property type="evidence" value="ECO:0007669"/>
    <property type="project" value="UniProtKB-ARBA"/>
</dbReference>
<evidence type="ECO:0000256" key="7">
    <source>
        <dbReference type="ARBA" id="ARBA00022741"/>
    </source>
</evidence>
<dbReference type="EMBL" id="JALJOU010000070">
    <property type="protein sequence ID" value="KAK9825841.1"/>
    <property type="molecule type" value="Genomic_DNA"/>
</dbReference>
<evidence type="ECO:0000256" key="4">
    <source>
        <dbReference type="ARBA" id="ARBA00010723"/>
    </source>
</evidence>
<dbReference type="InterPro" id="IPR006083">
    <property type="entry name" value="PRK/URK"/>
</dbReference>
<dbReference type="PANTHER" id="PTHR10285">
    <property type="entry name" value="URIDINE KINASE"/>
    <property type="match status" value="1"/>
</dbReference>
<evidence type="ECO:0000256" key="1">
    <source>
        <dbReference type="ARBA" id="ARBA00004690"/>
    </source>
</evidence>
<comment type="similarity">
    <text evidence="4">In the C-terminal section; belongs to the UPRTase family.</text>
</comment>
<keyword evidence="13" id="KW-1185">Reference proteome</keyword>
<comment type="caution">
    <text evidence="12">The sequence shown here is derived from an EMBL/GenBank/DDBJ whole genome shotgun (WGS) entry which is preliminary data.</text>
</comment>